<gene>
    <name evidence="4" type="ORF">C0Q70_06868</name>
</gene>
<protein>
    <recommendedName>
        <fullName evidence="3">DDE Tnp4 domain-containing protein</fullName>
    </recommendedName>
</protein>
<evidence type="ECO:0000313" key="5">
    <source>
        <dbReference type="Proteomes" id="UP000245119"/>
    </source>
</evidence>
<organism evidence="4 5">
    <name type="scientific">Pomacea canaliculata</name>
    <name type="common">Golden apple snail</name>
    <dbReference type="NCBI Taxonomy" id="400727"/>
    <lineage>
        <taxon>Eukaryota</taxon>
        <taxon>Metazoa</taxon>
        <taxon>Spiralia</taxon>
        <taxon>Lophotrochozoa</taxon>
        <taxon>Mollusca</taxon>
        <taxon>Gastropoda</taxon>
        <taxon>Caenogastropoda</taxon>
        <taxon>Architaenioglossa</taxon>
        <taxon>Ampullarioidea</taxon>
        <taxon>Ampullariidae</taxon>
        <taxon>Pomacea</taxon>
    </lineage>
</organism>
<proteinExistence type="predicted"/>
<dbReference type="InterPro" id="IPR027806">
    <property type="entry name" value="HARBI1_dom"/>
</dbReference>
<evidence type="ECO:0000313" key="4">
    <source>
        <dbReference type="EMBL" id="PVD31456.1"/>
    </source>
</evidence>
<accession>A0A2T7PDF6</accession>
<keyword evidence="2" id="KW-0479">Metal-binding</keyword>
<evidence type="ECO:0000256" key="1">
    <source>
        <dbReference type="ARBA" id="ARBA00001968"/>
    </source>
</evidence>
<name>A0A2T7PDF6_POMCA</name>
<dbReference type="AlphaFoldDB" id="A0A2T7PDF6"/>
<keyword evidence="5" id="KW-1185">Reference proteome</keyword>
<dbReference type="STRING" id="400727.A0A2T7PDF6"/>
<evidence type="ECO:0000256" key="2">
    <source>
        <dbReference type="ARBA" id="ARBA00022723"/>
    </source>
</evidence>
<dbReference type="OrthoDB" id="6148875at2759"/>
<dbReference type="Proteomes" id="UP000245119">
    <property type="component" value="Linkage Group LG4"/>
</dbReference>
<comment type="cofactor">
    <cofactor evidence="1">
        <name>a divalent metal cation</name>
        <dbReference type="ChEBI" id="CHEBI:60240"/>
    </cofactor>
</comment>
<dbReference type="EMBL" id="PZQS01000004">
    <property type="protein sequence ID" value="PVD31456.1"/>
    <property type="molecule type" value="Genomic_DNA"/>
</dbReference>
<dbReference type="GO" id="GO:0046872">
    <property type="term" value="F:metal ion binding"/>
    <property type="evidence" value="ECO:0007669"/>
    <property type="project" value="UniProtKB-KW"/>
</dbReference>
<evidence type="ECO:0000259" key="3">
    <source>
        <dbReference type="Pfam" id="PF13359"/>
    </source>
</evidence>
<dbReference type="Pfam" id="PF13359">
    <property type="entry name" value="DDE_Tnp_4"/>
    <property type="match status" value="1"/>
</dbReference>
<comment type="caution">
    <text evidence="4">The sequence shown here is derived from an EMBL/GenBank/DDBJ whole genome shotgun (WGS) entry which is preliminary data.</text>
</comment>
<feature type="domain" description="DDE Tnp4" evidence="3">
    <location>
        <begin position="107"/>
        <end position="171"/>
    </location>
</feature>
<reference evidence="4 5" key="1">
    <citation type="submission" date="2018-04" db="EMBL/GenBank/DDBJ databases">
        <title>The genome of golden apple snail Pomacea canaliculata provides insight into stress tolerance and invasive adaptation.</title>
        <authorList>
            <person name="Liu C."/>
            <person name="Liu B."/>
            <person name="Ren Y."/>
            <person name="Zhang Y."/>
            <person name="Wang H."/>
            <person name="Li S."/>
            <person name="Jiang F."/>
            <person name="Yin L."/>
            <person name="Zhang G."/>
            <person name="Qian W."/>
            <person name="Fan W."/>
        </authorList>
    </citation>
    <scope>NUCLEOTIDE SEQUENCE [LARGE SCALE GENOMIC DNA]</scope>
    <source>
        <strain evidence="4">SZHN2017</strain>
        <tissue evidence="4">Muscle</tissue>
    </source>
</reference>
<sequence>MAVVVMLMLMQSKRGLRRSRIIRDRTNPLDTFDDVEMYSKFRFRRHDILSMVDEIKDELEMANRGYTVLPCIQVCVALRFYATGSFQSACADLADENAVIYIVICQQFICNADMLFIDVVAKWPGSVHDARILRQSRFFSAFEASPRPVDGTMLADSAYMMREWLMTPYENPAT</sequence>